<dbReference type="PANTHER" id="PTHR42110:SF1">
    <property type="entry name" value="L-ASPARAGINASE, PUTATIVE (AFU_ORTHOLOGUE AFUA_3G11890)-RELATED"/>
    <property type="match status" value="1"/>
</dbReference>
<reference evidence="1 2" key="1">
    <citation type="submission" date="2024-09" db="EMBL/GenBank/DDBJ databases">
        <authorList>
            <person name="Sun Q."/>
            <person name="Mori K."/>
        </authorList>
    </citation>
    <scope>NUCLEOTIDE SEQUENCE [LARGE SCALE GENOMIC DNA]</scope>
    <source>
        <strain evidence="1 2">NCAIM B.02610</strain>
    </source>
</reference>
<dbReference type="InterPro" id="IPR010349">
    <property type="entry name" value="Asparaginase_II"/>
</dbReference>
<dbReference type="RefSeq" id="WP_335960182.1">
    <property type="nucleotide sequence ID" value="NZ_JAXBLX010000009.1"/>
</dbReference>
<dbReference type="Proteomes" id="UP001589838">
    <property type="component" value="Unassembled WGS sequence"/>
</dbReference>
<protein>
    <submittedName>
        <fullName evidence="1">Asparaginase</fullName>
    </submittedName>
</protein>
<dbReference type="PANTHER" id="PTHR42110">
    <property type="entry name" value="L-ASPARAGINASE, PUTATIVE (AFU_ORTHOLOGUE AFUA_3G11890)-RELATED"/>
    <property type="match status" value="1"/>
</dbReference>
<gene>
    <name evidence="1" type="ORF">ACFFHM_07900</name>
</gene>
<dbReference type="Pfam" id="PF06089">
    <property type="entry name" value="Asparaginase_II"/>
    <property type="match status" value="1"/>
</dbReference>
<evidence type="ECO:0000313" key="2">
    <source>
        <dbReference type="Proteomes" id="UP001589838"/>
    </source>
</evidence>
<keyword evidence="2" id="KW-1185">Reference proteome</keyword>
<accession>A0ABV6KF36</accession>
<organism evidence="1 2">
    <name type="scientific">Halalkalibacter kiskunsagensis</name>
    <dbReference type="NCBI Taxonomy" id="1548599"/>
    <lineage>
        <taxon>Bacteria</taxon>
        <taxon>Bacillati</taxon>
        <taxon>Bacillota</taxon>
        <taxon>Bacilli</taxon>
        <taxon>Bacillales</taxon>
        <taxon>Bacillaceae</taxon>
        <taxon>Halalkalibacter</taxon>
    </lineage>
</organism>
<comment type="caution">
    <text evidence="1">The sequence shown here is derived from an EMBL/GenBank/DDBJ whole genome shotgun (WGS) entry which is preliminary data.</text>
</comment>
<evidence type="ECO:0000313" key="1">
    <source>
        <dbReference type="EMBL" id="MFC0470446.1"/>
    </source>
</evidence>
<proteinExistence type="predicted"/>
<dbReference type="EMBL" id="JBHLUX010000020">
    <property type="protein sequence ID" value="MFC0470446.1"/>
    <property type="molecule type" value="Genomic_DNA"/>
</dbReference>
<sequence length="333" mass="37632">MISRLVVEERRSSIVENYHPINYVILNKQKEIKYSSGDIESPVYFRSAAKPLQAIPAFLAGAPKAYHLTENEAALFCASHRGENIHQKQLRRLIGKLKISEERLVCNHSYPLNTKPKEELIWRREKKRRLLHNCSGKHAGMIAASRLNGWDENGYEKENHPLQKQIHHIIKELSECRDGDMIVGLDGCGVPTLAIPLYNLALTYLKFVCLEYVSDPLLKGGIEEVGRVMNQAPEMIASNKFICTELLRDSNIIAKGGAEGVYTFALRKEKVSIALKVTSGSEVVWPIVITHILEKLSYSNVDTITRLKETFPAIRFNDAGAKTGYLTVREEVY</sequence>
<name>A0ABV6KF36_9BACI</name>